<evidence type="ECO:0000313" key="2">
    <source>
        <dbReference type="EMBL" id="KAB0572787.1"/>
    </source>
</evidence>
<evidence type="ECO:0000256" key="1">
    <source>
        <dbReference type="SAM" id="MobiDB-lite"/>
    </source>
</evidence>
<dbReference type="OrthoDB" id="8908659at2"/>
<gene>
    <name evidence="2" type="ORF">F7Q92_21085</name>
</gene>
<dbReference type="Proteomes" id="UP000430120">
    <property type="component" value="Unassembled WGS sequence"/>
</dbReference>
<comment type="caution">
    <text evidence="2">The sequence shown here is derived from an EMBL/GenBank/DDBJ whole genome shotgun (WGS) entry which is preliminary data.</text>
</comment>
<proteinExistence type="predicted"/>
<sequence length="65" mass="7236">MTLPANRPDTAPAAPKMQRRWWSRSKPVVVGPADSTDLELGYESAQPWLLRPDLADAAPQIELPR</sequence>
<organism evidence="2 3">
    <name type="scientific">Ideonella dechloratans</name>
    <dbReference type="NCBI Taxonomy" id="36863"/>
    <lineage>
        <taxon>Bacteria</taxon>
        <taxon>Pseudomonadati</taxon>
        <taxon>Pseudomonadota</taxon>
        <taxon>Betaproteobacteria</taxon>
        <taxon>Burkholderiales</taxon>
        <taxon>Sphaerotilaceae</taxon>
        <taxon>Ideonella</taxon>
    </lineage>
</organism>
<protein>
    <submittedName>
        <fullName evidence="2">Uncharacterized protein</fullName>
    </submittedName>
</protein>
<dbReference type="EMBL" id="VZPB01000103">
    <property type="protein sequence ID" value="KAB0572787.1"/>
    <property type="molecule type" value="Genomic_DNA"/>
</dbReference>
<feature type="region of interest" description="Disordered" evidence="1">
    <location>
        <begin position="1"/>
        <end position="21"/>
    </location>
</feature>
<evidence type="ECO:0000313" key="3">
    <source>
        <dbReference type="Proteomes" id="UP000430120"/>
    </source>
</evidence>
<reference evidence="2 3" key="1">
    <citation type="submission" date="2019-09" db="EMBL/GenBank/DDBJ databases">
        <title>Draft genome sequences of 48 bacterial type strains from the CCUG.</title>
        <authorList>
            <person name="Tunovic T."/>
            <person name="Pineiro-Iglesias B."/>
            <person name="Unosson C."/>
            <person name="Inganas E."/>
            <person name="Ohlen M."/>
            <person name="Cardew S."/>
            <person name="Jensie-Markopoulos S."/>
            <person name="Salva-Serra F."/>
            <person name="Jaen-Luchoro D."/>
            <person name="Karlsson R."/>
            <person name="Svensson-Stadler L."/>
            <person name="Chun J."/>
            <person name="Moore E."/>
        </authorList>
    </citation>
    <scope>NUCLEOTIDE SEQUENCE [LARGE SCALE GENOMIC DNA]</scope>
    <source>
        <strain evidence="2 3">CCUG 30977</strain>
    </source>
</reference>
<keyword evidence="3" id="KW-1185">Reference proteome</keyword>
<dbReference type="RefSeq" id="WP_151126032.1">
    <property type="nucleotide sequence ID" value="NZ_CP088082.1"/>
</dbReference>
<accession>A0A643F3B5</accession>
<dbReference type="AlphaFoldDB" id="A0A643F3B5"/>
<name>A0A643F3B5_IDEDE</name>